<dbReference type="SUPFAM" id="SSF54768">
    <property type="entry name" value="dsRNA-binding domain-like"/>
    <property type="match status" value="1"/>
</dbReference>
<keyword evidence="1" id="KW-0378">Hydrolase</keyword>
<dbReference type="SUPFAM" id="SSF69065">
    <property type="entry name" value="RNase III domain-like"/>
    <property type="match status" value="1"/>
</dbReference>
<dbReference type="Gene3D" id="1.10.1520.10">
    <property type="entry name" value="Ribonuclease III domain"/>
    <property type="match status" value="1"/>
</dbReference>
<dbReference type="InterPro" id="IPR000999">
    <property type="entry name" value="RNase_III_dom"/>
</dbReference>
<dbReference type="Proteomes" id="UP001318860">
    <property type="component" value="Unassembled WGS sequence"/>
</dbReference>
<gene>
    <name evidence="3" type="ORF">DH2020_035011</name>
</gene>
<dbReference type="InterPro" id="IPR036389">
    <property type="entry name" value="RNase_III_sf"/>
</dbReference>
<reference evidence="3 4" key="1">
    <citation type="journal article" date="2021" name="Comput. Struct. Biotechnol. J.">
        <title>De novo genome assembly of the potent medicinal plant Rehmannia glutinosa using nanopore technology.</title>
        <authorList>
            <person name="Ma L."/>
            <person name="Dong C."/>
            <person name="Song C."/>
            <person name="Wang X."/>
            <person name="Zheng X."/>
            <person name="Niu Y."/>
            <person name="Chen S."/>
            <person name="Feng W."/>
        </authorList>
    </citation>
    <scope>NUCLEOTIDE SEQUENCE [LARGE SCALE GENOMIC DNA]</scope>
    <source>
        <strain evidence="3">DH-2019</strain>
    </source>
</reference>
<evidence type="ECO:0000313" key="3">
    <source>
        <dbReference type="EMBL" id="KAK6131254.1"/>
    </source>
</evidence>
<name>A0ABR0VAL4_REHGL</name>
<sequence>MGQYCRKIKEITGYEFRNPDLLRQAFTHYSYLDGDKTSTASYERLEYMGDALLSFFMAKEHFTTYPDLPPGQLTKLRSANVDREKLARVALKNQLHRFLRHKKPRLVGQTGGFNLQSRLVEQIKEFEEGIVDYPMHSSGLLDAPKALADVVESLVGAIYVDSNSMDTTCKIVKNLLQPMITPSTLHTHPVTMLYEICQKNKVNVESRDLWKETGEIEFIVDGEFVGRAQYRAKRVVAHNRAAYVAYQKIARKLSSENTINEHA</sequence>
<dbReference type="SMART" id="SM00535">
    <property type="entry name" value="RIBOc"/>
    <property type="match status" value="1"/>
</dbReference>
<evidence type="ECO:0000256" key="1">
    <source>
        <dbReference type="ARBA" id="ARBA00022801"/>
    </source>
</evidence>
<dbReference type="EMBL" id="JABTTQ020001395">
    <property type="protein sequence ID" value="KAK6131254.1"/>
    <property type="molecule type" value="Genomic_DNA"/>
</dbReference>
<keyword evidence="4" id="KW-1185">Reference proteome</keyword>
<dbReference type="PROSITE" id="PS50142">
    <property type="entry name" value="RNASE_3_2"/>
    <property type="match status" value="1"/>
</dbReference>
<organism evidence="3 4">
    <name type="scientific">Rehmannia glutinosa</name>
    <name type="common">Chinese foxglove</name>
    <dbReference type="NCBI Taxonomy" id="99300"/>
    <lineage>
        <taxon>Eukaryota</taxon>
        <taxon>Viridiplantae</taxon>
        <taxon>Streptophyta</taxon>
        <taxon>Embryophyta</taxon>
        <taxon>Tracheophyta</taxon>
        <taxon>Spermatophyta</taxon>
        <taxon>Magnoliopsida</taxon>
        <taxon>eudicotyledons</taxon>
        <taxon>Gunneridae</taxon>
        <taxon>Pentapetalae</taxon>
        <taxon>asterids</taxon>
        <taxon>lamiids</taxon>
        <taxon>Lamiales</taxon>
        <taxon>Orobanchaceae</taxon>
        <taxon>Rehmannieae</taxon>
        <taxon>Rehmannia</taxon>
    </lineage>
</organism>
<evidence type="ECO:0000313" key="4">
    <source>
        <dbReference type="Proteomes" id="UP001318860"/>
    </source>
</evidence>
<feature type="domain" description="RNase III" evidence="2">
    <location>
        <begin position="5"/>
        <end position="163"/>
    </location>
</feature>
<evidence type="ECO:0000259" key="2">
    <source>
        <dbReference type="PROSITE" id="PS50142"/>
    </source>
</evidence>
<protein>
    <recommendedName>
        <fullName evidence="2">RNase III domain-containing protein</fullName>
    </recommendedName>
</protein>
<dbReference type="PANTHER" id="PTHR14950">
    <property type="entry name" value="DICER-RELATED"/>
    <property type="match status" value="1"/>
</dbReference>
<comment type="caution">
    <text evidence="3">The sequence shown here is derived from an EMBL/GenBank/DDBJ whole genome shotgun (WGS) entry which is preliminary data.</text>
</comment>
<dbReference type="PANTHER" id="PTHR14950:SF54">
    <property type="entry name" value="RNASE II-LIKE 1"/>
    <property type="match status" value="1"/>
</dbReference>
<dbReference type="CDD" id="cd00593">
    <property type="entry name" value="RIBOc"/>
    <property type="match status" value="1"/>
</dbReference>
<accession>A0ABR0VAL4</accession>
<dbReference type="Pfam" id="PF00636">
    <property type="entry name" value="Ribonuclease_3"/>
    <property type="match status" value="1"/>
</dbReference>
<proteinExistence type="predicted"/>